<evidence type="ECO:0000256" key="1">
    <source>
        <dbReference type="SAM" id="Phobius"/>
    </source>
</evidence>
<dbReference type="AlphaFoldDB" id="A0A1H6NGP1"/>
<evidence type="ECO:0000313" key="3">
    <source>
        <dbReference type="Proteomes" id="UP000199125"/>
    </source>
</evidence>
<feature type="transmembrane region" description="Helical" evidence="1">
    <location>
        <begin position="70"/>
        <end position="92"/>
    </location>
</feature>
<dbReference type="STRING" id="65735.SAMN04488075_2960"/>
<keyword evidence="3" id="KW-1185">Reference proteome</keyword>
<dbReference type="EMBL" id="FNXG01000007">
    <property type="protein sequence ID" value="SEI11149.1"/>
    <property type="molecule type" value="Genomic_DNA"/>
</dbReference>
<gene>
    <name evidence="2" type="ORF">SAMN04488075_2960</name>
</gene>
<dbReference type="Proteomes" id="UP000199125">
    <property type="component" value="Unassembled WGS sequence"/>
</dbReference>
<keyword evidence="1" id="KW-1133">Transmembrane helix</keyword>
<dbReference type="RefSeq" id="WP_090848868.1">
    <property type="nucleotide sequence ID" value="NZ_FNXG01000007.1"/>
</dbReference>
<organism evidence="2 3">
    <name type="scientific">Paracoccus alkenifer</name>
    <dbReference type="NCBI Taxonomy" id="65735"/>
    <lineage>
        <taxon>Bacteria</taxon>
        <taxon>Pseudomonadati</taxon>
        <taxon>Pseudomonadota</taxon>
        <taxon>Alphaproteobacteria</taxon>
        <taxon>Rhodobacterales</taxon>
        <taxon>Paracoccaceae</taxon>
        <taxon>Paracoccus</taxon>
    </lineage>
</organism>
<proteinExistence type="predicted"/>
<accession>A0A1H6NGP1</accession>
<protein>
    <recommendedName>
        <fullName evidence="4">DoxX-like family protein</fullName>
    </recommendedName>
</protein>
<feature type="transmembrane region" description="Helical" evidence="1">
    <location>
        <begin position="44"/>
        <end position="63"/>
    </location>
</feature>
<sequence length="128" mass="13777">MMRNWIIGAIAIAFGLATVAEGGSVLFGRSPARAAAGDFVPLVLWVNFLSGFFYTLAGGAILMAWRSGPILARALAAVLLMLFGYFVVHILLGGAWEMRTLGAMILRLGFWIAAALLVRPRAETPRKI</sequence>
<dbReference type="OrthoDB" id="1122739at2"/>
<evidence type="ECO:0008006" key="4">
    <source>
        <dbReference type="Google" id="ProtNLM"/>
    </source>
</evidence>
<keyword evidence="1" id="KW-0812">Transmembrane</keyword>
<evidence type="ECO:0000313" key="2">
    <source>
        <dbReference type="EMBL" id="SEI11149.1"/>
    </source>
</evidence>
<feature type="transmembrane region" description="Helical" evidence="1">
    <location>
        <begin position="98"/>
        <end position="118"/>
    </location>
</feature>
<name>A0A1H6NGP1_9RHOB</name>
<keyword evidence="1" id="KW-0472">Membrane</keyword>
<reference evidence="3" key="1">
    <citation type="submission" date="2016-10" db="EMBL/GenBank/DDBJ databases">
        <authorList>
            <person name="Varghese N."/>
            <person name="Submissions S."/>
        </authorList>
    </citation>
    <scope>NUCLEOTIDE SEQUENCE [LARGE SCALE GENOMIC DNA]</scope>
    <source>
        <strain evidence="3">DSM 11593</strain>
    </source>
</reference>